<name>D8U1T3_VOLCA</name>
<dbReference type="PANTHER" id="PTHR30109:SF0">
    <property type="entry name" value="HYDROXYLAMINE REDUCTASE"/>
    <property type="match status" value="1"/>
</dbReference>
<dbReference type="InterPro" id="IPR011254">
    <property type="entry name" value="Prismane-like_sf"/>
</dbReference>
<dbReference type="InterPro" id="IPR004137">
    <property type="entry name" value="HCP/CODH"/>
</dbReference>
<evidence type="ECO:0000313" key="7">
    <source>
        <dbReference type="Proteomes" id="UP000001058"/>
    </source>
</evidence>
<keyword evidence="4" id="KW-0408">Iron</keyword>
<keyword evidence="2" id="KW-0479">Metal-binding</keyword>
<dbReference type="Gene3D" id="1.20.1270.20">
    <property type="match status" value="2"/>
</dbReference>
<keyword evidence="3" id="KW-0560">Oxidoreductase</keyword>
<gene>
    <name evidence="6" type="ORF">VOLCADRAFT_105598</name>
</gene>
<dbReference type="OrthoDB" id="1470350at2759"/>
<keyword evidence="1" id="KW-0963">Cytoplasm</keyword>
<organism evidence="7">
    <name type="scientific">Volvox carteri f. nagariensis</name>
    <dbReference type="NCBI Taxonomy" id="3068"/>
    <lineage>
        <taxon>Eukaryota</taxon>
        <taxon>Viridiplantae</taxon>
        <taxon>Chlorophyta</taxon>
        <taxon>core chlorophytes</taxon>
        <taxon>Chlorophyceae</taxon>
        <taxon>CS clade</taxon>
        <taxon>Chlamydomonadales</taxon>
        <taxon>Volvocaceae</taxon>
        <taxon>Volvox</taxon>
    </lineage>
</organism>
<dbReference type="STRING" id="3068.D8U1T3"/>
<dbReference type="GO" id="GO:0051536">
    <property type="term" value="F:iron-sulfur cluster binding"/>
    <property type="evidence" value="ECO:0007669"/>
    <property type="project" value="UniProtKB-KW"/>
</dbReference>
<dbReference type="FunFam" id="1.20.1270.20:FF:000007">
    <property type="entry name" value="Hybrid-cluster protein"/>
    <property type="match status" value="1"/>
</dbReference>
<dbReference type="Proteomes" id="UP000001058">
    <property type="component" value="Unassembled WGS sequence"/>
</dbReference>
<dbReference type="InterPro" id="IPR010048">
    <property type="entry name" value="Hydroxylam_reduct"/>
</dbReference>
<keyword evidence="5" id="KW-0411">Iron-sulfur</keyword>
<dbReference type="GO" id="GO:0046872">
    <property type="term" value="F:metal ion binding"/>
    <property type="evidence" value="ECO:0007669"/>
    <property type="project" value="UniProtKB-KW"/>
</dbReference>
<keyword evidence="7" id="KW-1185">Reference proteome</keyword>
<evidence type="ECO:0000256" key="3">
    <source>
        <dbReference type="ARBA" id="ARBA00023002"/>
    </source>
</evidence>
<evidence type="ECO:0000256" key="1">
    <source>
        <dbReference type="ARBA" id="ARBA00022490"/>
    </source>
</evidence>
<proteinExistence type="inferred from homology"/>
<evidence type="ECO:0000256" key="5">
    <source>
        <dbReference type="ARBA" id="ARBA00023014"/>
    </source>
</evidence>
<dbReference type="EMBL" id="GL378352">
    <property type="protein sequence ID" value="EFJ46236.1"/>
    <property type="molecule type" value="Genomic_DNA"/>
</dbReference>
<dbReference type="InterPro" id="IPR016100">
    <property type="entry name" value="Prismane_a-bundle"/>
</dbReference>
<evidence type="ECO:0000256" key="4">
    <source>
        <dbReference type="ARBA" id="ARBA00023004"/>
    </source>
</evidence>
<dbReference type="AlphaFoldDB" id="D8U1T3"/>
<dbReference type="InterPro" id="IPR016099">
    <property type="entry name" value="Prismane-like_a/b-sand"/>
</dbReference>
<accession>D8U1T3</accession>
<dbReference type="GeneID" id="9627200"/>
<evidence type="ECO:0000313" key="6">
    <source>
        <dbReference type="EMBL" id="EFJ46236.1"/>
    </source>
</evidence>
<dbReference type="GO" id="GO:0004601">
    <property type="term" value="F:peroxidase activity"/>
    <property type="evidence" value="ECO:0007669"/>
    <property type="project" value="TreeGrafter"/>
</dbReference>
<protein>
    <submittedName>
        <fullName evidence="6">Hybrid-cluster protein</fullName>
    </submittedName>
</protein>
<dbReference type="GO" id="GO:0050418">
    <property type="term" value="F:hydroxylamine reductase activity"/>
    <property type="evidence" value="ECO:0007669"/>
    <property type="project" value="TreeGrafter"/>
</dbReference>
<dbReference type="HAMAP" id="MF_00069">
    <property type="entry name" value="Hydroxylam_reduct"/>
    <property type="match status" value="1"/>
</dbReference>
<dbReference type="KEGG" id="vcn:VOLCADRAFT_105598"/>
<dbReference type="GO" id="GO:0005737">
    <property type="term" value="C:cytoplasm"/>
    <property type="evidence" value="ECO:0007669"/>
    <property type="project" value="InterPro"/>
</dbReference>
<dbReference type="Pfam" id="PF03063">
    <property type="entry name" value="Prismane"/>
    <property type="match status" value="1"/>
</dbReference>
<dbReference type="InParanoid" id="D8U1T3"/>
<dbReference type="RefSeq" id="XP_002952683.1">
    <property type="nucleotide sequence ID" value="XM_002952637.1"/>
</dbReference>
<dbReference type="NCBIfam" id="NF003658">
    <property type="entry name" value="PRK05290.1"/>
    <property type="match status" value="1"/>
</dbReference>
<sequence>MLSRCLSSVGFRFGSKISGGNVYLLRAGSIGHSTGRSAQRILAYLPTTPTEGPSCQQLRDMASIKVRMEAANQALKEDKMMCYQCEQTRGGTGCTEIGICGKTPEVAALQDLLIYTVKGLGSLAHIARSSAGIEDQEVNTFINGAIFSTLTNVNFADDRFVEFVNDCRRLHAQLMAKLTAAGVTPPMSAAAVQPWFGSMPHPLEWNSQAVALGGVGDMIEIGHQTGIKARQEILGETLAGLQELLMYGLKGLAAYAHHAEALGHTDPTVYADVQESLHFLCSPAAADVGNVLDHCFKAGATNFRVMQMLSNAHTSTFGHPVPTPVSLNPVPGRAILVTGHDMHDLHMLLEQTAGKGINVYTHGEMLPAHGYPGLKKYPHLVGHYGGAWYRQKVDFADFPGAIAVTTNCVLDPLQAYKDNIFTINETGLAGVPHIRADGSGHKDFGPIIKRALELPGFSPQDVEKRPKKKDVTVGFGHNAVLSVAPQVVDAIQSGRLEHIFLVGGCDGSEPQRKYYSKLYQYMPTNTMVLTLGCGKFRIFDQDFGMLPGTNIPRLLDMGQCNDAYSALVVATELAKVFKTDVNSLPLSLDLSWFEQKAVAVLLTLLHLGVRNIRLGPRLPAFLTPEAVSVLVDKFNLIPANVADPAGDMKMMIQCK</sequence>
<dbReference type="SUPFAM" id="SSF56821">
    <property type="entry name" value="Prismane protein-like"/>
    <property type="match status" value="1"/>
</dbReference>
<dbReference type="NCBIfam" id="TIGR01703">
    <property type="entry name" value="hybrid_clust"/>
    <property type="match status" value="1"/>
</dbReference>
<evidence type="ECO:0000256" key="2">
    <source>
        <dbReference type="ARBA" id="ARBA00022723"/>
    </source>
</evidence>
<reference evidence="6 7" key="1">
    <citation type="journal article" date="2010" name="Science">
        <title>Genomic analysis of organismal complexity in the multicellular green alga Volvox carteri.</title>
        <authorList>
            <person name="Prochnik S.E."/>
            <person name="Umen J."/>
            <person name="Nedelcu A.M."/>
            <person name="Hallmann A."/>
            <person name="Miller S.M."/>
            <person name="Nishii I."/>
            <person name="Ferris P."/>
            <person name="Kuo A."/>
            <person name="Mitros T."/>
            <person name="Fritz-Laylin L.K."/>
            <person name="Hellsten U."/>
            <person name="Chapman J."/>
            <person name="Simakov O."/>
            <person name="Rensing S.A."/>
            <person name="Terry A."/>
            <person name="Pangilinan J."/>
            <person name="Kapitonov V."/>
            <person name="Jurka J."/>
            <person name="Salamov A."/>
            <person name="Shapiro H."/>
            <person name="Schmutz J."/>
            <person name="Grimwood J."/>
            <person name="Lindquist E."/>
            <person name="Lucas S."/>
            <person name="Grigoriev I.V."/>
            <person name="Schmitt R."/>
            <person name="Kirk D."/>
            <person name="Rokhsar D.S."/>
        </authorList>
    </citation>
    <scope>NUCLEOTIDE SEQUENCE [LARGE SCALE GENOMIC DNA]</scope>
    <source>
        <strain evidence="7">f. Nagariensis / Eve</strain>
    </source>
</reference>
<dbReference type="PANTHER" id="PTHR30109">
    <property type="entry name" value="HYDROXYLAMINE REDUCTASE"/>
    <property type="match status" value="1"/>
</dbReference>
<dbReference type="eggNOG" id="ENOG502QQAR">
    <property type="taxonomic scope" value="Eukaryota"/>
</dbReference>
<dbReference type="GO" id="GO:0042542">
    <property type="term" value="P:response to hydrogen peroxide"/>
    <property type="evidence" value="ECO:0007669"/>
    <property type="project" value="TreeGrafter"/>
</dbReference>
<dbReference type="Gene3D" id="3.40.50.2030">
    <property type="match status" value="2"/>
</dbReference>